<proteinExistence type="inferred from homology"/>
<dbReference type="InterPro" id="IPR048253">
    <property type="entry name" value="DRE_TIM_HCS_fun_bact"/>
</dbReference>
<dbReference type="InterPro" id="IPR054691">
    <property type="entry name" value="LeuA/HCS_post-cat"/>
</dbReference>
<keyword evidence="11" id="KW-0464">Manganese</keyword>
<keyword evidence="17" id="KW-1185">Reference proteome</keyword>
<dbReference type="InterPro" id="IPR013785">
    <property type="entry name" value="Aldolase_TIM"/>
</dbReference>
<dbReference type="FunFam" id="3.20.20.70:FF:000032">
    <property type="entry name" value="Homocitrate synthase, mitochondrial"/>
    <property type="match status" value="1"/>
</dbReference>
<reference evidence="16 17" key="1">
    <citation type="submission" date="2021-02" db="EMBL/GenBank/DDBJ databases">
        <title>Genome assembly of Pseudopithomyces chartarum.</title>
        <authorList>
            <person name="Jauregui R."/>
            <person name="Singh J."/>
            <person name="Voisey C."/>
        </authorList>
    </citation>
    <scope>NUCLEOTIDE SEQUENCE [LARGE SCALE GENOMIC DNA]</scope>
    <source>
        <strain evidence="16 17">AGR01</strain>
    </source>
</reference>
<evidence type="ECO:0000256" key="6">
    <source>
        <dbReference type="ARBA" id="ARBA00022605"/>
    </source>
</evidence>
<accession>A0AAN6RET9</accession>
<dbReference type="HAMAP" id="MF_02222">
    <property type="entry name" value="Homocitr_synth_fung_arch"/>
    <property type="match status" value="1"/>
</dbReference>
<feature type="compositionally biased region" description="Low complexity" evidence="14">
    <location>
        <begin position="469"/>
        <end position="481"/>
    </location>
</feature>
<dbReference type="EMBL" id="WVTA01000013">
    <property type="protein sequence ID" value="KAK3202715.1"/>
    <property type="molecule type" value="Genomic_DNA"/>
</dbReference>
<feature type="region of interest" description="Disordered" evidence="14">
    <location>
        <begin position="437"/>
        <end position="481"/>
    </location>
</feature>
<dbReference type="SUPFAM" id="SSF51569">
    <property type="entry name" value="Aldolase"/>
    <property type="match status" value="1"/>
</dbReference>
<name>A0AAN6RET9_9PLEO</name>
<dbReference type="Proteomes" id="UP001280581">
    <property type="component" value="Unassembled WGS sequence"/>
</dbReference>
<dbReference type="PROSITE" id="PS00816">
    <property type="entry name" value="AIPM_HOMOCIT_SYNTH_2"/>
    <property type="match status" value="1"/>
</dbReference>
<dbReference type="Pfam" id="PF22617">
    <property type="entry name" value="HCS_D2"/>
    <property type="match status" value="1"/>
</dbReference>
<evidence type="ECO:0000256" key="8">
    <source>
        <dbReference type="ARBA" id="ARBA00022723"/>
    </source>
</evidence>
<comment type="caution">
    <text evidence="16">The sequence shown here is derived from an EMBL/GenBank/DDBJ whole genome shotgun (WGS) entry which is preliminary data.</text>
</comment>
<dbReference type="InterPro" id="IPR002034">
    <property type="entry name" value="AIPM/Hcit_synth_CS"/>
</dbReference>
<evidence type="ECO:0000313" key="17">
    <source>
        <dbReference type="Proteomes" id="UP001280581"/>
    </source>
</evidence>
<protein>
    <recommendedName>
        <fullName evidence="5">homocitrate synthase</fullName>
        <ecNumber evidence="5">2.3.3.14</ecNumber>
    </recommendedName>
</protein>
<evidence type="ECO:0000256" key="4">
    <source>
        <dbReference type="ARBA" id="ARBA00006361"/>
    </source>
</evidence>
<comment type="catalytic activity">
    <reaction evidence="12">
        <text>acetyl-CoA + 2-oxoglutarate + H2O = (2R)-homocitrate + CoA + H(+)</text>
        <dbReference type="Rhea" id="RHEA:12929"/>
        <dbReference type="ChEBI" id="CHEBI:15377"/>
        <dbReference type="ChEBI" id="CHEBI:15378"/>
        <dbReference type="ChEBI" id="CHEBI:16810"/>
        <dbReference type="ChEBI" id="CHEBI:57287"/>
        <dbReference type="ChEBI" id="CHEBI:57288"/>
        <dbReference type="ChEBI" id="CHEBI:58884"/>
        <dbReference type="EC" id="2.3.3.14"/>
    </reaction>
    <physiologicalReaction direction="left-to-right" evidence="12">
        <dbReference type="Rhea" id="RHEA:12930"/>
    </physiologicalReaction>
</comment>
<evidence type="ECO:0000256" key="10">
    <source>
        <dbReference type="ARBA" id="ARBA00023154"/>
    </source>
</evidence>
<keyword evidence="8" id="KW-0479">Metal-binding</keyword>
<evidence type="ECO:0000259" key="15">
    <source>
        <dbReference type="PROSITE" id="PS50991"/>
    </source>
</evidence>
<gene>
    <name evidence="16" type="ORF">GRF29_154g470810</name>
</gene>
<keyword evidence="6" id="KW-0028">Amino-acid biosynthesis</keyword>
<dbReference type="PANTHER" id="PTHR10277">
    <property type="entry name" value="HOMOCITRATE SYNTHASE-RELATED"/>
    <property type="match status" value="1"/>
</dbReference>
<evidence type="ECO:0000256" key="5">
    <source>
        <dbReference type="ARBA" id="ARBA00012974"/>
    </source>
</evidence>
<evidence type="ECO:0000256" key="1">
    <source>
        <dbReference type="ARBA" id="ARBA00001936"/>
    </source>
</evidence>
<dbReference type="PROSITE" id="PS00815">
    <property type="entry name" value="AIPM_HOMOCIT_SYNTH_1"/>
    <property type="match status" value="1"/>
</dbReference>
<dbReference type="GO" id="GO:0046872">
    <property type="term" value="F:metal ion binding"/>
    <property type="evidence" value="ECO:0007669"/>
    <property type="project" value="UniProtKB-KW"/>
</dbReference>
<dbReference type="InterPro" id="IPR000891">
    <property type="entry name" value="PYR_CT"/>
</dbReference>
<evidence type="ECO:0000256" key="7">
    <source>
        <dbReference type="ARBA" id="ARBA00022679"/>
    </source>
</evidence>
<dbReference type="InterPro" id="IPR050073">
    <property type="entry name" value="2-IPM_HCS-like"/>
</dbReference>
<evidence type="ECO:0000256" key="13">
    <source>
        <dbReference type="RuleBase" id="RU003523"/>
    </source>
</evidence>
<evidence type="ECO:0000256" key="14">
    <source>
        <dbReference type="SAM" id="MobiDB-lite"/>
    </source>
</evidence>
<dbReference type="EC" id="2.3.3.14" evidence="5"/>
<dbReference type="Gene3D" id="1.10.238.260">
    <property type="match status" value="1"/>
</dbReference>
<evidence type="ECO:0000256" key="11">
    <source>
        <dbReference type="ARBA" id="ARBA00023211"/>
    </source>
</evidence>
<keyword evidence="10" id="KW-0457">Lysine biosynthesis</keyword>
<feature type="compositionally biased region" description="Basic and acidic residues" evidence="14">
    <location>
        <begin position="443"/>
        <end position="468"/>
    </location>
</feature>
<evidence type="ECO:0000256" key="9">
    <source>
        <dbReference type="ARBA" id="ARBA00022842"/>
    </source>
</evidence>
<dbReference type="AlphaFoldDB" id="A0AAN6RET9"/>
<keyword evidence="9" id="KW-0460">Magnesium</keyword>
<dbReference type="NCBIfam" id="TIGR02146">
    <property type="entry name" value="LysS_fung_arch"/>
    <property type="match status" value="1"/>
</dbReference>
<dbReference type="GO" id="GO:0019878">
    <property type="term" value="P:lysine biosynthetic process via aminoadipic acid"/>
    <property type="evidence" value="ECO:0007669"/>
    <property type="project" value="InterPro"/>
</dbReference>
<dbReference type="GO" id="GO:0005739">
    <property type="term" value="C:mitochondrion"/>
    <property type="evidence" value="ECO:0007669"/>
    <property type="project" value="TreeGrafter"/>
</dbReference>
<evidence type="ECO:0000256" key="2">
    <source>
        <dbReference type="ARBA" id="ARBA00001946"/>
    </source>
</evidence>
<feature type="domain" description="Pyruvate carboxyltransferase" evidence="15">
    <location>
        <begin position="52"/>
        <end position="313"/>
    </location>
</feature>
<dbReference type="InterPro" id="IPR011872">
    <property type="entry name" value="Homocitrate_synth"/>
</dbReference>
<dbReference type="PANTHER" id="PTHR10277:SF48">
    <property type="entry name" value="HOMOCITRATE SYNTHASE, CYTOSOLIC ISOZYME-RELATED"/>
    <property type="match status" value="1"/>
</dbReference>
<dbReference type="Pfam" id="PF00682">
    <property type="entry name" value="HMGL-like"/>
    <property type="match status" value="1"/>
</dbReference>
<dbReference type="PROSITE" id="PS50991">
    <property type="entry name" value="PYR_CT"/>
    <property type="match status" value="1"/>
</dbReference>
<evidence type="ECO:0000313" key="16">
    <source>
        <dbReference type="EMBL" id="KAK3202715.1"/>
    </source>
</evidence>
<evidence type="ECO:0000256" key="3">
    <source>
        <dbReference type="ARBA" id="ARBA00004755"/>
    </source>
</evidence>
<comment type="cofactor">
    <cofactor evidence="2">
        <name>Mg(2+)</name>
        <dbReference type="ChEBI" id="CHEBI:18420"/>
    </cofactor>
</comment>
<comment type="similarity">
    <text evidence="4">Belongs to the alpha-IPM synthase/homocitrate synthase family. Homocitrate synthase LYS20/LYS21 subfamily.</text>
</comment>
<comment type="pathway">
    <text evidence="3">Amino-acid biosynthesis; L-lysine biosynthesis via AAA pathway; L-alpha-aminoadipate from 2-oxoglutarate: step 1/5.</text>
</comment>
<dbReference type="FunFam" id="1.10.238.260:FF:000002">
    <property type="entry name" value="Homocitrate synthase, mitochondrial"/>
    <property type="match status" value="1"/>
</dbReference>
<keyword evidence="7 13" id="KW-0808">Transferase</keyword>
<evidence type="ECO:0000256" key="12">
    <source>
        <dbReference type="ARBA" id="ARBA00048363"/>
    </source>
</evidence>
<dbReference type="Gene3D" id="3.20.20.70">
    <property type="entry name" value="Aldolase class I"/>
    <property type="match status" value="1"/>
</dbReference>
<dbReference type="CDD" id="cd07948">
    <property type="entry name" value="DRE_TIM_HCS"/>
    <property type="match status" value="1"/>
</dbReference>
<organism evidence="16 17">
    <name type="scientific">Pseudopithomyces chartarum</name>
    <dbReference type="NCBI Taxonomy" id="1892770"/>
    <lineage>
        <taxon>Eukaryota</taxon>
        <taxon>Fungi</taxon>
        <taxon>Dikarya</taxon>
        <taxon>Ascomycota</taxon>
        <taxon>Pezizomycotina</taxon>
        <taxon>Dothideomycetes</taxon>
        <taxon>Pleosporomycetidae</taxon>
        <taxon>Pleosporales</taxon>
        <taxon>Massarineae</taxon>
        <taxon>Didymosphaeriaceae</taxon>
        <taxon>Pseudopithomyces</taxon>
    </lineage>
</organism>
<sequence length="481" mass="52816">MCPSIEETPANGAANGNGESYTAVETRVQPAPHHKSSPYQPVGDFLSNIGRFKIIESTLREGEQFANAYFDLEAKIKIAKALDEFGVDYIELTSPAASEQSRRDCEAICKLGLKAKILTHVRCNMEDAKIAVQTGVDGLDVVIGTSSYLREHSHGKDMTYIKNAALEASLPYTDKVIEYVKSQGKEIRFSSEDSFRSDLVDLLSLYSAVDKVGVNRVGIADTVGCASPRQVYDLVRTLRGVVSCDIETHFHNDSGCAIANAYCALEAGATHIDTSVLGIGERNGITPLGGLMARMIVADRDYVMGKYNIKKLKEIEELVAEMVEVNIPFNNYITGFCAFTHKAGIHAKAILNNPSTYEIISPADFGMSRYVHFASRLTGWNAIKSRADQLGYNMTDAQYKEVTAQIKIMADVKKITLDDTDAIISAYHHNLVNNENKPLLDGLSKEEQEKMKKAEEKLGGVKEKRQLDAEAAADAPATKKR</sequence>
<dbReference type="GO" id="GO:0004410">
    <property type="term" value="F:homocitrate synthase activity"/>
    <property type="evidence" value="ECO:0007669"/>
    <property type="project" value="UniProtKB-EC"/>
</dbReference>
<comment type="cofactor">
    <cofactor evidence="1">
        <name>Mn(2+)</name>
        <dbReference type="ChEBI" id="CHEBI:29035"/>
    </cofactor>
</comment>